<proteinExistence type="predicted"/>
<evidence type="ECO:0000313" key="2">
    <source>
        <dbReference type="EnsemblPlants" id="PGSC0003DMT400088994"/>
    </source>
</evidence>
<dbReference type="Proteomes" id="UP000011115">
    <property type="component" value="Unassembled WGS sequence"/>
</dbReference>
<evidence type="ECO:0000256" key="1">
    <source>
        <dbReference type="SAM" id="MobiDB-lite"/>
    </source>
</evidence>
<feature type="compositionally biased region" description="Basic and acidic residues" evidence="1">
    <location>
        <begin position="142"/>
        <end position="153"/>
    </location>
</feature>
<organism evidence="2 3">
    <name type="scientific">Solanum tuberosum</name>
    <name type="common">Potato</name>
    <dbReference type="NCBI Taxonomy" id="4113"/>
    <lineage>
        <taxon>Eukaryota</taxon>
        <taxon>Viridiplantae</taxon>
        <taxon>Streptophyta</taxon>
        <taxon>Embryophyta</taxon>
        <taxon>Tracheophyta</taxon>
        <taxon>Spermatophyta</taxon>
        <taxon>Magnoliopsida</taxon>
        <taxon>eudicotyledons</taxon>
        <taxon>Gunneridae</taxon>
        <taxon>Pentapetalae</taxon>
        <taxon>asterids</taxon>
        <taxon>lamiids</taxon>
        <taxon>Solanales</taxon>
        <taxon>Solanaceae</taxon>
        <taxon>Solanoideae</taxon>
        <taxon>Solaneae</taxon>
        <taxon>Solanum</taxon>
    </lineage>
</organism>
<feature type="region of interest" description="Disordered" evidence="1">
    <location>
        <begin position="138"/>
        <end position="239"/>
    </location>
</feature>
<dbReference type="HOGENOM" id="CLU_062534_0_0_1"/>
<accession>M1DH75</accession>
<reference evidence="3" key="1">
    <citation type="journal article" date="2011" name="Nature">
        <title>Genome sequence and analysis of the tuber crop potato.</title>
        <authorList>
            <consortium name="The Potato Genome Sequencing Consortium"/>
        </authorList>
    </citation>
    <scope>NUCLEOTIDE SEQUENCE [LARGE SCALE GENOMIC DNA]</scope>
    <source>
        <strain evidence="3">cv. DM1-3 516 R44</strain>
    </source>
</reference>
<sequence>MPASCRDVESNVVWEATQDGRKVESAEKGLVQRSTDPINGPWFIPWTVNGVLRSQVNLWTVDQVRGCWHMRISEVWNHRSGVWSVDQSTDRSAHPWFPSETNFLVPLIYGGDPRTVGTVAPKKQVTYSKRGKSKSVAPTFRLIDEDRDVEKDPTYVPPATRTSPTAPLATSNASRQAGSTSDSESAFASGSEPAHTSGFNSGSVTGSGSHDKAASSNEATSLGEVPVARSYDPDPVAGEPNTWCVDGQWKIYWDAKMKNDKEKMARLITEERRVLTGSLHTVPKIHRLFQRHKCKWMARELGTYIEEIVREFYASYAATLRGSIHKNARPTAQAPLTTTLVHNFFVDISETTIRRFLYVPVPNHSWELNMAEFDYR</sequence>
<feature type="compositionally biased region" description="Polar residues" evidence="1">
    <location>
        <begin position="160"/>
        <end position="188"/>
    </location>
</feature>
<dbReference type="InParanoid" id="M1DH75"/>
<name>M1DH75_SOLTU</name>
<reference evidence="2" key="2">
    <citation type="submission" date="2015-06" db="UniProtKB">
        <authorList>
            <consortium name="EnsemblPlants"/>
        </authorList>
    </citation>
    <scope>IDENTIFICATION</scope>
    <source>
        <strain evidence="2">DM1-3 516 R44</strain>
    </source>
</reference>
<dbReference type="PaxDb" id="4113-PGSC0003DMT400088994"/>
<dbReference type="EnsemblPlants" id="PGSC0003DMT400088994">
    <property type="protein sequence ID" value="PGSC0003DMT400088994"/>
    <property type="gene ID" value="PGSC0003DMG400038565"/>
</dbReference>
<protein>
    <submittedName>
        <fullName evidence="2">Integrase core domain containing protein</fullName>
    </submittedName>
</protein>
<feature type="compositionally biased region" description="Polar residues" evidence="1">
    <location>
        <begin position="197"/>
        <end position="220"/>
    </location>
</feature>
<dbReference type="AlphaFoldDB" id="M1DH75"/>
<evidence type="ECO:0000313" key="3">
    <source>
        <dbReference type="Proteomes" id="UP000011115"/>
    </source>
</evidence>
<keyword evidence="3" id="KW-1185">Reference proteome</keyword>
<dbReference type="Gramene" id="PGSC0003DMT400088994">
    <property type="protein sequence ID" value="PGSC0003DMT400088994"/>
    <property type="gene ID" value="PGSC0003DMG400038565"/>
</dbReference>